<dbReference type="AlphaFoldDB" id="A0A1X2GLS0"/>
<reference evidence="1 2" key="1">
    <citation type="submission" date="2016-07" db="EMBL/GenBank/DDBJ databases">
        <title>Pervasive Adenine N6-methylation of Active Genes in Fungi.</title>
        <authorList>
            <consortium name="DOE Joint Genome Institute"/>
            <person name="Mondo S.J."/>
            <person name="Dannebaum R.O."/>
            <person name="Kuo R.C."/>
            <person name="Labutti K."/>
            <person name="Haridas S."/>
            <person name="Kuo A."/>
            <person name="Salamov A."/>
            <person name="Ahrendt S.R."/>
            <person name="Lipzen A."/>
            <person name="Sullivan W."/>
            <person name="Andreopoulos W.B."/>
            <person name="Clum A."/>
            <person name="Lindquist E."/>
            <person name="Daum C."/>
            <person name="Ramamoorthy G.K."/>
            <person name="Gryganskyi A."/>
            <person name="Culley D."/>
            <person name="Magnuson J.K."/>
            <person name="James T.Y."/>
            <person name="O'Malley M.A."/>
            <person name="Stajich J.E."/>
            <person name="Spatafora J.W."/>
            <person name="Visel A."/>
            <person name="Grigoriev I.V."/>
        </authorList>
    </citation>
    <scope>NUCLEOTIDE SEQUENCE [LARGE SCALE GENOMIC DNA]</scope>
    <source>
        <strain evidence="1 2">NRRL 3301</strain>
    </source>
</reference>
<gene>
    <name evidence="1" type="ORF">DM01DRAFT_53422</name>
</gene>
<dbReference type="EMBL" id="MCGT01000009">
    <property type="protein sequence ID" value="ORX56841.1"/>
    <property type="molecule type" value="Genomic_DNA"/>
</dbReference>
<sequence length="91" mass="10588">MHVTCYEHSFQHRGLPCSCWPGFFLFFPGYLVPEIAHGFWLFDWSYDVFASQRHETRTATTMAHGATTVASCAAKVNLYPPLHWLHREMLQ</sequence>
<protein>
    <submittedName>
        <fullName evidence="1">Uncharacterized protein</fullName>
    </submittedName>
</protein>
<proteinExistence type="predicted"/>
<name>A0A1X2GLS0_9FUNG</name>
<dbReference type="Proteomes" id="UP000242146">
    <property type="component" value="Unassembled WGS sequence"/>
</dbReference>
<evidence type="ECO:0000313" key="1">
    <source>
        <dbReference type="EMBL" id="ORX56841.1"/>
    </source>
</evidence>
<accession>A0A1X2GLS0</accession>
<evidence type="ECO:0000313" key="2">
    <source>
        <dbReference type="Proteomes" id="UP000242146"/>
    </source>
</evidence>
<keyword evidence="2" id="KW-1185">Reference proteome</keyword>
<comment type="caution">
    <text evidence="1">The sequence shown here is derived from an EMBL/GenBank/DDBJ whole genome shotgun (WGS) entry which is preliminary data.</text>
</comment>
<organism evidence="1 2">
    <name type="scientific">Hesseltinella vesiculosa</name>
    <dbReference type="NCBI Taxonomy" id="101127"/>
    <lineage>
        <taxon>Eukaryota</taxon>
        <taxon>Fungi</taxon>
        <taxon>Fungi incertae sedis</taxon>
        <taxon>Mucoromycota</taxon>
        <taxon>Mucoromycotina</taxon>
        <taxon>Mucoromycetes</taxon>
        <taxon>Mucorales</taxon>
        <taxon>Cunninghamellaceae</taxon>
        <taxon>Hesseltinella</taxon>
    </lineage>
</organism>